<sequence>MPDRCCLTLWMVFGTSMSQSRPKHERERPEVSERNGVEVSLSPQSQVSLCNSIISYFYPTRPYLTRARTPWPVSEAVPAVDDDGPGVWNGTLGAVDLLQEPEDAAGLVGHAVVRPAQTGHFQLPQDVVLRRPLVHVPHLHLPELLRAVEATYLKFFPESLFGFFRVVRYFVELSYPVLNVGQGLEPLAAAHVVFTVLLEHRRLSVSNSRSEAFGRARGERRLTWERIMTWVTLVLRSTLSCFSSLVRTERTKSPGLLWLSRTRKLPALPLSVSSFSASRPDRCPWYHLAGQGENTL</sequence>
<comment type="caution">
    <text evidence="1">The sequence shown here is derived from an EMBL/GenBank/DDBJ whole genome shotgun (WGS) entry which is preliminary data.</text>
</comment>
<dbReference type="EMBL" id="SRLO01001885">
    <property type="protein sequence ID" value="TNN34810.1"/>
    <property type="molecule type" value="Genomic_DNA"/>
</dbReference>
<dbReference type="AlphaFoldDB" id="A0A4Z2F1Q3"/>
<proteinExistence type="predicted"/>
<organism evidence="1 2">
    <name type="scientific">Liparis tanakae</name>
    <name type="common">Tanaka's snailfish</name>
    <dbReference type="NCBI Taxonomy" id="230148"/>
    <lineage>
        <taxon>Eukaryota</taxon>
        <taxon>Metazoa</taxon>
        <taxon>Chordata</taxon>
        <taxon>Craniata</taxon>
        <taxon>Vertebrata</taxon>
        <taxon>Euteleostomi</taxon>
        <taxon>Actinopterygii</taxon>
        <taxon>Neopterygii</taxon>
        <taxon>Teleostei</taxon>
        <taxon>Neoteleostei</taxon>
        <taxon>Acanthomorphata</taxon>
        <taxon>Eupercaria</taxon>
        <taxon>Perciformes</taxon>
        <taxon>Cottioidei</taxon>
        <taxon>Cottales</taxon>
        <taxon>Liparidae</taxon>
        <taxon>Liparis</taxon>
    </lineage>
</organism>
<evidence type="ECO:0000313" key="2">
    <source>
        <dbReference type="Proteomes" id="UP000314294"/>
    </source>
</evidence>
<dbReference type="Proteomes" id="UP000314294">
    <property type="component" value="Unassembled WGS sequence"/>
</dbReference>
<protein>
    <submittedName>
        <fullName evidence="1">Uncharacterized protein</fullName>
    </submittedName>
</protein>
<gene>
    <name evidence="1" type="ORF">EYF80_055023</name>
</gene>
<evidence type="ECO:0000313" key="1">
    <source>
        <dbReference type="EMBL" id="TNN34810.1"/>
    </source>
</evidence>
<name>A0A4Z2F1Q3_9TELE</name>
<accession>A0A4Z2F1Q3</accession>
<reference evidence="1 2" key="1">
    <citation type="submission" date="2019-03" db="EMBL/GenBank/DDBJ databases">
        <title>First draft genome of Liparis tanakae, snailfish: a comprehensive survey of snailfish specific genes.</title>
        <authorList>
            <person name="Kim W."/>
            <person name="Song I."/>
            <person name="Jeong J.-H."/>
            <person name="Kim D."/>
            <person name="Kim S."/>
            <person name="Ryu S."/>
            <person name="Song J.Y."/>
            <person name="Lee S.K."/>
        </authorList>
    </citation>
    <scope>NUCLEOTIDE SEQUENCE [LARGE SCALE GENOMIC DNA]</scope>
    <source>
        <tissue evidence="1">Muscle</tissue>
    </source>
</reference>
<keyword evidence="2" id="KW-1185">Reference proteome</keyword>